<evidence type="ECO:0000313" key="2">
    <source>
        <dbReference type="Proteomes" id="UP001597521"/>
    </source>
</evidence>
<sequence length="641" mass="71400">MTSKHIHLIFKTHLDIGFTDHAARVRRQYHEQFIPQAIRTGEHFFNENPERPAFIWTTGAWLIWDHLNSQEPEQVRRLERAIERGLITWHALPFTTHTELMSPALFRAALSFGQELDQRFGRKTIAAKMTDVPGHTLGMVPLMAEAGIRFLHLGVNTASPVPAVPPIFRWRATDGSELVVMYQNSYGGTDFPAGGDIGISFAHTADNIGPQSVAQTVEVLRHLHHANPEAEITASTLDAFGALMWERRDTFPVVTEEIGDSWIHGAASDPIKLAQFRALQRLYDGFAENLTPERRAFGRGLTMVAEHTWGVDIKTYLRDTTAWDRTDFEQARASDYRFAYTEQSWQEQRDYLTAALSHLAADDAATGNGKLSELLPPVAVEPVTGTTIEHGGWRAELSAETGDILSLTSPAGWQIHGANGSLAGYRHESYDHKSLQEHLDSYLQHREEWAILDHDKPGLDRARTARTDRFTPQHLGVAGNTAIARLPDPATTLLGAPETLEIRLRGLDSSTADLTLILRDKPANRTPEAGFFHFTPAGATDWRLQKLGLWNDAGNIVEQAGGQLQAVEAVRTSAAAHSIAVVPLDAALVAPAASPFLPYQRQRPVFDGVRFNLYNNKWGTNFPMWWEGTVQFRFTLTMSPA</sequence>
<dbReference type="InterPro" id="IPR032482">
    <property type="entry name" value="DUF5054"/>
</dbReference>
<proteinExistence type="predicted"/>
<protein>
    <submittedName>
        <fullName evidence="1">DUF5054 domain-containing protein</fullName>
    </submittedName>
</protein>
<dbReference type="Pfam" id="PF16477">
    <property type="entry name" value="DUF5054"/>
    <property type="match status" value="1"/>
</dbReference>
<organism evidence="1 2">
    <name type="scientific">Devosia albogilva</name>
    <dbReference type="NCBI Taxonomy" id="429726"/>
    <lineage>
        <taxon>Bacteria</taxon>
        <taxon>Pseudomonadati</taxon>
        <taxon>Pseudomonadota</taxon>
        <taxon>Alphaproteobacteria</taxon>
        <taxon>Hyphomicrobiales</taxon>
        <taxon>Devosiaceae</taxon>
        <taxon>Devosia</taxon>
    </lineage>
</organism>
<reference evidence="2" key="1">
    <citation type="journal article" date="2019" name="Int. J. Syst. Evol. Microbiol.">
        <title>The Global Catalogue of Microorganisms (GCM) 10K type strain sequencing project: providing services to taxonomists for standard genome sequencing and annotation.</title>
        <authorList>
            <consortium name="The Broad Institute Genomics Platform"/>
            <consortium name="The Broad Institute Genome Sequencing Center for Infectious Disease"/>
            <person name="Wu L."/>
            <person name="Ma J."/>
        </authorList>
    </citation>
    <scope>NUCLEOTIDE SEQUENCE [LARGE SCALE GENOMIC DNA]</scope>
    <source>
        <strain evidence="2">CCM 7427</strain>
    </source>
</reference>
<dbReference type="SUPFAM" id="SSF88713">
    <property type="entry name" value="Glycoside hydrolase/deacetylase"/>
    <property type="match status" value="1"/>
</dbReference>
<dbReference type="Gene3D" id="3.20.110.10">
    <property type="entry name" value="Glycoside hydrolase 38, N terminal domain"/>
    <property type="match status" value="1"/>
</dbReference>
<dbReference type="InterPro" id="IPR011330">
    <property type="entry name" value="Glyco_hydro/deAcase_b/a-brl"/>
</dbReference>
<gene>
    <name evidence="1" type="ORF">ACFSX5_16585</name>
</gene>
<keyword evidence="2" id="KW-1185">Reference proteome</keyword>
<dbReference type="EMBL" id="JBHUNP010000001">
    <property type="protein sequence ID" value="MFD2649405.1"/>
    <property type="molecule type" value="Genomic_DNA"/>
</dbReference>
<name>A0ABW5QNX6_9HYPH</name>
<accession>A0ABW5QNX6</accession>
<comment type="caution">
    <text evidence="1">The sequence shown here is derived from an EMBL/GenBank/DDBJ whole genome shotgun (WGS) entry which is preliminary data.</text>
</comment>
<evidence type="ECO:0000313" key="1">
    <source>
        <dbReference type="EMBL" id="MFD2649405.1"/>
    </source>
</evidence>
<dbReference type="RefSeq" id="WP_386834938.1">
    <property type="nucleotide sequence ID" value="NZ_JBHUNP010000001.1"/>
</dbReference>
<dbReference type="CDD" id="cd10791">
    <property type="entry name" value="GH38N_AMII_like_1"/>
    <property type="match status" value="1"/>
</dbReference>
<dbReference type="InterPro" id="IPR027291">
    <property type="entry name" value="Glyco_hydro_38_N_sf"/>
</dbReference>
<dbReference type="Proteomes" id="UP001597521">
    <property type="component" value="Unassembled WGS sequence"/>
</dbReference>